<keyword evidence="1" id="KW-0812">Transmembrane</keyword>
<accession>A0A2P2IZF8</accession>
<evidence type="ECO:0000256" key="1">
    <source>
        <dbReference type="SAM" id="Phobius"/>
    </source>
</evidence>
<sequence length="46" mass="5267">MDSYDFFFFLKNSFGFACGLLVCGFGWIGNYCFLMNGSFCKNKVNI</sequence>
<organism evidence="2">
    <name type="scientific">Rhizophora mucronata</name>
    <name type="common">Asiatic mangrove</name>
    <dbReference type="NCBI Taxonomy" id="61149"/>
    <lineage>
        <taxon>Eukaryota</taxon>
        <taxon>Viridiplantae</taxon>
        <taxon>Streptophyta</taxon>
        <taxon>Embryophyta</taxon>
        <taxon>Tracheophyta</taxon>
        <taxon>Spermatophyta</taxon>
        <taxon>Magnoliopsida</taxon>
        <taxon>eudicotyledons</taxon>
        <taxon>Gunneridae</taxon>
        <taxon>Pentapetalae</taxon>
        <taxon>rosids</taxon>
        <taxon>fabids</taxon>
        <taxon>Malpighiales</taxon>
        <taxon>Rhizophoraceae</taxon>
        <taxon>Rhizophora</taxon>
    </lineage>
</organism>
<proteinExistence type="predicted"/>
<keyword evidence="1" id="KW-0472">Membrane</keyword>
<name>A0A2P2IZF8_RHIMU</name>
<dbReference type="EMBL" id="GGEC01006136">
    <property type="protein sequence ID" value="MBW86619.1"/>
    <property type="molecule type" value="Transcribed_RNA"/>
</dbReference>
<keyword evidence="1" id="KW-1133">Transmembrane helix</keyword>
<dbReference type="AlphaFoldDB" id="A0A2P2IZF8"/>
<protein>
    <submittedName>
        <fullName evidence="2">Uncharacterized protein</fullName>
    </submittedName>
</protein>
<feature type="transmembrane region" description="Helical" evidence="1">
    <location>
        <begin position="14"/>
        <end position="34"/>
    </location>
</feature>
<reference evidence="2" key="1">
    <citation type="submission" date="2018-02" db="EMBL/GenBank/DDBJ databases">
        <title>Rhizophora mucronata_Transcriptome.</title>
        <authorList>
            <person name="Meera S.P."/>
            <person name="Sreeshan A."/>
            <person name="Augustine A."/>
        </authorList>
    </citation>
    <scope>NUCLEOTIDE SEQUENCE</scope>
    <source>
        <tissue evidence="2">Leaf</tissue>
    </source>
</reference>
<evidence type="ECO:0000313" key="2">
    <source>
        <dbReference type="EMBL" id="MBW86619.1"/>
    </source>
</evidence>